<accession>A0ABU3DLG0</accession>
<dbReference type="InterPro" id="IPR001296">
    <property type="entry name" value="Glyco_trans_1"/>
</dbReference>
<protein>
    <submittedName>
        <fullName evidence="2">Glycosyltransferase family 4 protein</fullName>
        <ecNumber evidence="2">2.4.-.-</ecNumber>
    </submittedName>
</protein>
<dbReference type="SUPFAM" id="SSF53756">
    <property type="entry name" value="UDP-Glycosyltransferase/glycogen phosphorylase"/>
    <property type="match status" value="1"/>
</dbReference>
<keyword evidence="2" id="KW-0328">Glycosyltransferase</keyword>
<dbReference type="Proteomes" id="UP001265259">
    <property type="component" value="Unassembled WGS sequence"/>
</dbReference>
<organism evidence="2 3">
    <name type="scientific">Tropicimonas omnivorans</name>
    <dbReference type="NCBI Taxonomy" id="3075590"/>
    <lineage>
        <taxon>Bacteria</taxon>
        <taxon>Pseudomonadati</taxon>
        <taxon>Pseudomonadota</taxon>
        <taxon>Alphaproteobacteria</taxon>
        <taxon>Rhodobacterales</taxon>
        <taxon>Roseobacteraceae</taxon>
        <taxon>Tropicimonas</taxon>
    </lineage>
</organism>
<comment type="caution">
    <text evidence="2">The sequence shown here is derived from an EMBL/GenBank/DDBJ whole genome shotgun (WGS) entry which is preliminary data.</text>
</comment>
<dbReference type="Pfam" id="PF00534">
    <property type="entry name" value="Glycos_transf_1"/>
    <property type="match status" value="1"/>
</dbReference>
<keyword evidence="3" id="KW-1185">Reference proteome</keyword>
<gene>
    <name evidence="2" type="ORF">RM543_17830</name>
</gene>
<dbReference type="Gene3D" id="3.40.50.2000">
    <property type="entry name" value="Glycogen Phosphorylase B"/>
    <property type="match status" value="1"/>
</dbReference>
<sequence length="423" mass="46837">MTDSISILWTSNIVLPAVAALLGVPETPFGGWLSVTTSRLAQVEGLRIGVAMRAPVSGFQHVHHEGIDYFAVPQARGDLYDVAQADCDRALTEFSPDILHVEGTEMAYTRRFLSSWQGRRLISLQGVINGCKSYQFGHLKAGDFLNPQHPQHALVGLALLANNLVRFRPRLHGERETIAMADHILGRTIWDRAQANWLNPTAQYHHCPRILREPFYEKTWSRDTCEPFSIFVGNGASALKGAHFAVQALALIRRSFPKAKLYIAGRNPWSLSRLSAQRLIGYSVYLMDLISDLGLRDHVVFTGQLDAEQMAERMRRAHVVALASLIENSPNTLAEAMMMGVPAVSSYAGGVPSMAQDGEEALFYRAGDPVMLAWQVQRLFADDSLADRVSQAARARAAITHDPQNVVDTLVRTYRAVSKVRPA</sequence>
<dbReference type="PANTHER" id="PTHR12526">
    <property type="entry name" value="GLYCOSYLTRANSFERASE"/>
    <property type="match status" value="1"/>
</dbReference>
<dbReference type="CDD" id="cd03801">
    <property type="entry name" value="GT4_PimA-like"/>
    <property type="match status" value="1"/>
</dbReference>
<evidence type="ECO:0000313" key="3">
    <source>
        <dbReference type="Proteomes" id="UP001265259"/>
    </source>
</evidence>
<name>A0ABU3DLG0_9RHOB</name>
<dbReference type="GO" id="GO:0016757">
    <property type="term" value="F:glycosyltransferase activity"/>
    <property type="evidence" value="ECO:0007669"/>
    <property type="project" value="UniProtKB-KW"/>
</dbReference>
<evidence type="ECO:0000313" key="2">
    <source>
        <dbReference type="EMBL" id="MDT0684535.1"/>
    </source>
</evidence>
<dbReference type="RefSeq" id="WP_311694139.1">
    <property type="nucleotide sequence ID" value="NZ_JAVRHL010000006.1"/>
</dbReference>
<feature type="domain" description="Glycosyl transferase family 1" evidence="1">
    <location>
        <begin position="221"/>
        <end position="395"/>
    </location>
</feature>
<keyword evidence="2" id="KW-0808">Transferase</keyword>
<dbReference type="EMBL" id="JAVRHL010000006">
    <property type="protein sequence ID" value="MDT0684535.1"/>
    <property type="molecule type" value="Genomic_DNA"/>
</dbReference>
<evidence type="ECO:0000259" key="1">
    <source>
        <dbReference type="Pfam" id="PF00534"/>
    </source>
</evidence>
<reference evidence="2 3" key="1">
    <citation type="submission" date="2023-09" db="EMBL/GenBank/DDBJ databases">
        <authorList>
            <person name="Rey-Velasco X."/>
        </authorList>
    </citation>
    <scope>NUCLEOTIDE SEQUENCE [LARGE SCALE GENOMIC DNA]</scope>
    <source>
        <strain evidence="2 3">F158</strain>
    </source>
</reference>
<proteinExistence type="predicted"/>
<dbReference type="EC" id="2.4.-.-" evidence="2"/>